<dbReference type="PROSITE" id="PS50097">
    <property type="entry name" value="BTB"/>
    <property type="match status" value="1"/>
</dbReference>
<name>A0ABN8MEL3_9CNID</name>
<keyword evidence="2" id="KW-0677">Repeat</keyword>
<dbReference type="InterPro" id="IPR011705">
    <property type="entry name" value="BACK"/>
</dbReference>
<dbReference type="Gene3D" id="1.25.40.420">
    <property type="match status" value="2"/>
</dbReference>
<dbReference type="InterPro" id="IPR011333">
    <property type="entry name" value="SKP1/BTB/POZ_sf"/>
</dbReference>
<dbReference type="SMART" id="SM00875">
    <property type="entry name" value="BACK"/>
    <property type="match status" value="2"/>
</dbReference>
<sequence>MQIIVRQCCDFLDKEYIQGCIDIPMYLHLLRFADLHGLKDLKEATLCKMASVFKEVCESEEFVSHIDADQFLYLLSRDDLSAPSETFVFKSVMQWIKHKKEERMTVAAKVIGAVRLGLVDTKDVVEELNTEEMKQVPEIQTLMCEKLLHSNMPSPDSKFAVLVAIFPGQCDEYGQSQRWRRNEGFVATQMKYFETGIKSWKPFPSMARLVDVTECTCAVVVGNYLYVANETEGSSVIFRRYHTASNVWEKLPPLVSSSSSERIRCLCPVNEHVYAFSDSDLAQRYSLSQNDWQGGFELPSLNKKGHRKRSVFVTAVSMKSKIYVLRGYYRVNADNHVCKRKPAVFHCFDPLKNEWKKRASTIHPHFESTLFVENNKLYVAGGRVFVSVDRSFPRRARAVGGPAPVEVYNEGRNSWDVVEQNHIPSNNLGAVELLGGKVYFIINKFPIDSGIRIPPNEVYTISLGHTCLHPSSLLHSRSSSFRHATLRLLAVRLLSHPARLQTRRYYYNKGLRPDELTPSFLAALPLACLGFCDNPEVAWHNWGDIKELRLADRLRVVWMSDETLHLGCFPLCQKFRKFRLRIEWKASVRGKFSGQLGPPPEVLLFAPSHLLVFPSADIIHGHIYLHDFSHPLRWVRECIVRCSDLEFSLWQIFYSKVRGYLGECVVGLEQSKCCVPYHTLQQNLFSHRMVPQYFYRWCTSVSKATQGLLFTTKLSGTKVIGACHVFVRRCFDTNSFTKMAAHLLFKLGQFKENGEFVDVRLRVDESIFPAHRNVLAANSDAMFTNGMKESNQEVIELKDENLSALGFKVVMDSIYIVESSSLTRKKKVFEVLITANHLQMPIIVRQCCDFLDKEYIQGSIDIQTYLHLLAFADLHSLRDLKEDLHRKMASLYGQVCESEGFLSHIDADKLLNLLSRDDLNAPSETFVFKSVMQWIKHKKKERTTVAAKVIGAVRLGLVETKDVVEELNTEEMQRVPDSNAYV</sequence>
<comment type="caution">
    <text evidence="4">The sequence shown here is derived from an EMBL/GenBank/DDBJ whole genome shotgun (WGS) entry which is preliminary data.</text>
</comment>
<dbReference type="SMART" id="SM00225">
    <property type="entry name" value="BTB"/>
    <property type="match status" value="1"/>
</dbReference>
<evidence type="ECO:0000313" key="5">
    <source>
        <dbReference type="Proteomes" id="UP001159427"/>
    </source>
</evidence>
<dbReference type="Pfam" id="PF00651">
    <property type="entry name" value="BTB"/>
    <property type="match status" value="1"/>
</dbReference>
<dbReference type="PANTHER" id="PTHR45632:SF13">
    <property type="entry name" value="KELCH-LIKE PROTEIN 26"/>
    <property type="match status" value="1"/>
</dbReference>
<keyword evidence="5" id="KW-1185">Reference proteome</keyword>
<gene>
    <name evidence="4" type="ORF">PEVE_00030186</name>
</gene>
<organism evidence="4 5">
    <name type="scientific">Porites evermanni</name>
    <dbReference type="NCBI Taxonomy" id="104178"/>
    <lineage>
        <taxon>Eukaryota</taxon>
        <taxon>Metazoa</taxon>
        <taxon>Cnidaria</taxon>
        <taxon>Anthozoa</taxon>
        <taxon>Hexacorallia</taxon>
        <taxon>Scleractinia</taxon>
        <taxon>Fungiina</taxon>
        <taxon>Poritidae</taxon>
        <taxon>Porites</taxon>
    </lineage>
</organism>
<feature type="domain" description="BTB" evidence="3">
    <location>
        <begin position="757"/>
        <end position="815"/>
    </location>
</feature>
<dbReference type="InterPro" id="IPR000210">
    <property type="entry name" value="BTB/POZ_dom"/>
</dbReference>
<dbReference type="Pfam" id="PF07707">
    <property type="entry name" value="BACK"/>
    <property type="match status" value="2"/>
</dbReference>
<dbReference type="SUPFAM" id="SSF54695">
    <property type="entry name" value="POZ domain"/>
    <property type="match status" value="1"/>
</dbReference>
<reference evidence="4 5" key="1">
    <citation type="submission" date="2022-05" db="EMBL/GenBank/DDBJ databases">
        <authorList>
            <consortium name="Genoscope - CEA"/>
            <person name="William W."/>
        </authorList>
    </citation>
    <scope>NUCLEOTIDE SEQUENCE [LARGE SCALE GENOMIC DNA]</scope>
</reference>
<evidence type="ECO:0000256" key="1">
    <source>
        <dbReference type="ARBA" id="ARBA00022441"/>
    </source>
</evidence>
<dbReference type="EMBL" id="CALNXI010000426">
    <property type="protein sequence ID" value="CAH3026902.1"/>
    <property type="molecule type" value="Genomic_DNA"/>
</dbReference>
<dbReference type="PANTHER" id="PTHR45632">
    <property type="entry name" value="LD33804P"/>
    <property type="match status" value="1"/>
</dbReference>
<dbReference type="Proteomes" id="UP001159427">
    <property type="component" value="Unassembled WGS sequence"/>
</dbReference>
<keyword evidence="1" id="KW-0880">Kelch repeat</keyword>
<proteinExistence type="predicted"/>
<protein>
    <recommendedName>
        <fullName evidence="3">BTB domain-containing protein</fullName>
    </recommendedName>
</protein>
<accession>A0ABN8MEL3</accession>
<dbReference type="Gene3D" id="2.120.10.80">
    <property type="entry name" value="Kelch-type beta propeller"/>
    <property type="match status" value="1"/>
</dbReference>
<evidence type="ECO:0000313" key="4">
    <source>
        <dbReference type="EMBL" id="CAH3026902.1"/>
    </source>
</evidence>
<dbReference type="SUPFAM" id="SSF117281">
    <property type="entry name" value="Kelch motif"/>
    <property type="match status" value="1"/>
</dbReference>
<evidence type="ECO:0000256" key="2">
    <source>
        <dbReference type="ARBA" id="ARBA00022737"/>
    </source>
</evidence>
<dbReference type="Gene3D" id="3.30.710.10">
    <property type="entry name" value="Potassium Channel Kv1.1, Chain A"/>
    <property type="match status" value="1"/>
</dbReference>
<dbReference type="InterPro" id="IPR015915">
    <property type="entry name" value="Kelch-typ_b-propeller"/>
</dbReference>
<evidence type="ECO:0000259" key="3">
    <source>
        <dbReference type="PROSITE" id="PS50097"/>
    </source>
</evidence>